<evidence type="ECO:0000313" key="1">
    <source>
        <dbReference type="EMBL" id="MCI27321.1"/>
    </source>
</evidence>
<comment type="caution">
    <text evidence="1">The sequence shown here is derived from an EMBL/GenBank/DDBJ whole genome shotgun (WGS) entry which is preliminary data.</text>
</comment>
<feature type="non-terminal residue" evidence="1">
    <location>
        <position position="1"/>
    </location>
</feature>
<dbReference type="EMBL" id="LXQA010158639">
    <property type="protein sequence ID" value="MCI27321.1"/>
    <property type="molecule type" value="Genomic_DNA"/>
</dbReference>
<protein>
    <submittedName>
        <fullName evidence="1">Uncharacterized protein</fullName>
    </submittedName>
</protein>
<dbReference type="AlphaFoldDB" id="A0A392QSF1"/>
<dbReference type="Proteomes" id="UP000265520">
    <property type="component" value="Unassembled WGS sequence"/>
</dbReference>
<organism evidence="1 2">
    <name type="scientific">Trifolium medium</name>
    <dbReference type="NCBI Taxonomy" id="97028"/>
    <lineage>
        <taxon>Eukaryota</taxon>
        <taxon>Viridiplantae</taxon>
        <taxon>Streptophyta</taxon>
        <taxon>Embryophyta</taxon>
        <taxon>Tracheophyta</taxon>
        <taxon>Spermatophyta</taxon>
        <taxon>Magnoliopsida</taxon>
        <taxon>eudicotyledons</taxon>
        <taxon>Gunneridae</taxon>
        <taxon>Pentapetalae</taxon>
        <taxon>rosids</taxon>
        <taxon>fabids</taxon>
        <taxon>Fabales</taxon>
        <taxon>Fabaceae</taxon>
        <taxon>Papilionoideae</taxon>
        <taxon>50 kb inversion clade</taxon>
        <taxon>NPAAA clade</taxon>
        <taxon>Hologalegina</taxon>
        <taxon>IRL clade</taxon>
        <taxon>Trifolieae</taxon>
        <taxon>Trifolium</taxon>
    </lineage>
</organism>
<accession>A0A392QSF1</accession>
<name>A0A392QSF1_9FABA</name>
<sequence>PIHGEHHNTILTVVERAAAEQGVIANCYRISCSSELEGPTIKVALSWTEVRTFTFAAWMDNVALLNRMPFCASQITCRT</sequence>
<evidence type="ECO:0000313" key="2">
    <source>
        <dbReference type="Proteomes" id="UP000265520"/>
    </source>
</evidence>
<keyword evidence="2" id="KW-1185">Reference proteome</keyword>
<proteinExistence type="predicted"/>
<reference evidence="1 2" key="1">
    <citation type="journal article" date="2018" name="Front. Plant Sci.">
        <title>Red Clover (Trifolium pratense) and Zigzag Clover (T. medium) - A Picture of Genomic Similarities and Differences.</title>
        <authorList>
            <person name="Dluhosova J."/>
            <person name="Istvanek J."/>
            <person name="Nedelnik J."/>
            <person name="Repkova J."/>
        </authorList>
    </citation>
    <scope>NUCLEOTIDE SEQUENCE [LARGE SCALE GENOMIC DNA]</scope>
    <source>
        <strain evidence="2">cv. 10/8</strain>
        <tissue evidence="1">Leaf</tissue>
    </source>
</reference>